<name>A0A8K0KK55_LADFU</name>
<dbReference type="InterPro" id="IPR010606">
    <property type="entry name" value="Mib_Herc2"/>
</dbReference>
<reference evidence="3" key="2">
    <citation type="submission" date="2017-10" db="EMBL/GenBank/DDBJ databases">
        <title>Ladona fulva Genome sequencing and assembly.</title>
        <authorList>
            <person name="Murali S."/>
            <person name="Richards S."/>
            <person name="Bandaranaike D."/>
            <person name="Bellair M."/>
            <person name="Blankenburg K."/>
            <person name="Chao H."/>
            <person name="Dinh H."/>
            <person name="Doddapaneni H."/>
            <person name="Dugan-Rocha S."/>
            <person name="Elkadiri S."/>
            <person name="Gnanaolivu R."/>
            <person name="Hernandez B."/>
            <person name="Skinner E."/>
            <person name="Javaid M."/>
            <person name="Lee S."/>
            <person name="Li M."/>
            <person name="Ming W."/>
            <person name="Munidasa M."/>
            <person name="Muniz J."/>
            <person name="Nguyen L."/>
            <person name="Hughes D."/>
            <person name="Osuji N."/>
            <person name="Pu L.-L."/>
            <person name="Puazo M."/>
            <person name="Qu C."/>
            <person name="Quiroz J."/>
            <person name="Raj R."/>
            <person name="Weissenberger G."/>
            <person name="Xin Y."/>
            <person name="Zou X."/>
            <person name="Han Y."/>
            <person name="Worley K."/>
            <person name="Muzny D."/>
            <person name="Gibbs R."/>
        </authorList>
    </citation>
    <scope>NUCLEOTIDE SEQUENCE</scope>
    <source>
        <strain evidence="3">Sampled in the wild</strain>
    </source>
</reference>
<dbReference type="PROSITE" id="PS51416">
    <property type="entry name" value="MIB_HERC2"/>
    <property type="match status" value="1"/>
</dbReference>
<dbReference type="Gene3D" id="2.30.30.40">
    <property type="entry name" value="SH3 Domains"/>
    <property type="match status" value="1"/>
</dbReference>
<dbReference type="AlphaFoldDB" id="A0A8K0KK55"/>
<evidence type="ECO:0000256" key="1">
    <source>
        <dbReference type="SAM" id="MobiDB-lite"/>
    </source>
</evidence>
<feature type="non-terminal residue" evidence="3">
    <location>
        <position position="307"/>
    </location>
</feature>
<evidence type="ECO:0000313" key="3">
    <source>
        <dbReference type="EMBL" id="KAG8235155.1"/>
    </source>
</evidence>
<dbReference type="OrthoDB" id="7407403at2759"/>
<keyword evidence="4" id="KW-1185">Reference proteome</keyword>
<feature type="non-terminal residue" evidence="3">
    <location>
        <position position="1"/>
    </location>
</feature>
<gene>
    <name evidence="3" type="ORF">J437_LFUL015195</name>
</gene>
<accession>A0A8K0KK55</accession>
<organism evidence="3 4">
    <name type="scientific">Ladona fulva</name>
    <name type="common">Scarce chaser dragonfly</name>
    <name type="synonym">Libellula fulva</name>
    <dbReference type="NCBI Taxonomy" id="123851"/>
    <lineage>
        <taxon>Eukaryota</taxon>
        <taxon>Metazoa</taxon>
        <taxon>Ecdysozoa</taxon>
        <taxon>Arthropoda</taxon>
        <taxon>Hexapoda</taxon>
        <taxon>Insecta</taxon>
        <taxon>Pterygota</taxon>
        <taxon>Palaeoptera</taxon>
        <taxon>Odonata</taxon>
        <taxon>Epiprocta</taxon>
        <taxon>Anisoptera</taxon>
        <taxon>Libelluloidea</taxon>
        <taxon>Libellulidae</taxon>
        <taxon>Ladona</taxon>
    </lineage>
</organism>
<feature type="domain" description="MIB/HERC2" evidence="2">
    <location>
        <begin position="282"/>
        <end position="307"/>
    </location>
</feature>
<protein>
    <recommendedName>
        <fullName evidence="2">MIB/HERC2 domain-containing protein</fullName>
    </recommendedName>
</protein>
<feature type="region of interest" description="Disordered" evidence="1">
    <location>
        <begin position="1"/>
        <end position="23"/>
    </location>
</feature>
<dbReference type="SUPFAM" id="SSF159034">
    <property type="entry name" value="Mib/herc2 domain-like"/>
    <property type="match status" value="1"/>
</dbReference>
<sequence>NQHEEKEEGKETKKSRKVFESQENDSLSPELSVLANSIVEFVTHEEGTNVDTLRKALYCQIQRAHIRVQGSKMMLELLGWDHLIPSTKYAMLNGWLGLLHGRNSPCSPSSGWLWWSSGSSVHVPKAFENGTWDEGIQSAPPYDKAEVLLARAGILSWAVNALREYLLHPPWEKEGAAPATSTMAAGSKGGLNQGTQGWLCPGKLPWARVLLNILGMLTDDLHGNEVSLVVNSGALALVQTLLRQIGPDPSRHGITEKNARDPVHAIFEDTRQKSKPPPIPMTGPELAALMKIGTRVVRGADWKWGDQ</sequence>
<dbReference type="GO" id="GO:0004842">
    <property type="term" value="F:ubiquitin-protein transferase activity"/>
    <property type="evidence" value="ECO:0007669"/>
    <property type="project" value="InterPro"/>
</dbReference>
<feature type="compositionally biased region" description="Basic and acidic residues" evidence="1">
    <location>
        <begin position="1"/>
        <end position="20"/>
    </location>
</feature>
<comment type="caution">
    <text evidence="3">The sequence shown here is derived from an EMBL/GenBank/DDBJ whole genome shotgun (WGS) entry which is preliminary data.</text>
</comment>
<dbReference type="Proteomes" id="UP000792457">
    <property type="component" value="Unassembled WGS sequence"/>
</dbReference>
<evidence type="ECO:0000313" key="4">
    <source>
        <dbReference type="Proteomes" id="UP000792457"/>
    </source>
</evidence>
<proteinExistence type="predicted"/>
<dbReference type="InterPro" id="IPR037252">
    <property type="entry name" value="Mib_Herc2_sf"/>
</dbReference>
<dbReference type="EMBL" id="KZ308883">
    <property type="protein sequence ID" value="KAG8235155.1"/>
    <property type="molecule type" value="Genomic_DNA"/>
</dbReference>
<evidence type="ECO:0000259" key="2">
    <source>
        <dbReference type="PROSITE" id="PS51416"/>
    </source>
</evidence>
<dbReference type="GO" id="GO:0046872">
    <property type="term" value="F:metal ion binding"/>
    <property type="evidence" value="ECO:0007669"/>
    <property type="project" value="InterPro"/>
</dbReference>
<dbReference type="GO" id="GO:0016567">
    <property type="term" value="P:protein ubiquitination"/>
    <property type="evidence" value="ECO:0007669"/>
    <property type="project" value="InterPro"/>
</dbReference>
<reference evidence="3" key="1">
    <citation type="submission" date="2013-04" db="EMBL/GenBank/DDBJ databases">
        <authorList>
            <person name="Qu J."/>
            <person name="Murali S.C."/>
            <person name="Bandaranaike D."/>
            <person name="Bellair M."/>
            <person name="Blankenburg K."/>
            <person name="Chao H."/>
            <person name="Dinh H."/>
            <person name="Doddapaneni H."/>
            <person name="Downs B."/>
            <person name="Dugan-Rocha S."/>
            <person name="Elkadiri S."/>
            <person name="Gnanaolivu R.D."/>
            <person name="Hernandez B."/>
            <person name="Javaid M."/>
            <person name="Jayaseelan J.C."/>
            <person name="Lee S."/>
            <person name="Li M."/>
            <person name="Ming W."/>
            <person name="Munidasa M."/>
            <person name="Muniz J."/>
            <person name="Nguyen L."/>
            <person name="Ongeri F."/>
            <person name="Osuji N."/>
            <person name="Pu L.-L."/>
            <person name="Puazo M."/>
            <person name="Qu C."/>
            <person name="Quiroz J."/>
            <person name="Raj R."/>
            <person name="Weissenberger G."/>
            <person name="Xin Y."/>
            <person name="Zou X."/>
            <person name="Han Y."/>
            <person name="Richards S."/>
            <person name="Worley K."/>
            <person name="Muzny D."/>
            <person name="Gibbs R."/>
        </authorList>
    </citation>
    <scope>NUCLEOTIDE SEQUENCE</scope>
    <source>
        <strain evidence="3">Sampled in the wild</strain>
    </source>
</reference>